<evidence type="ECO:0008006" key="4">
    <source>
        <dbReference type="Google" id="ProtNLM"/>
    </source>
</evidence>
<name>A0A927F7Z2_9BACT</name>
<accession>A0A927F7Z2</accession>
<reference evidence="2" key="1">
    <citation type="submission" date="2020-09" db="EMBL/GenBank/DDBJ databases">
        <title>Pelagicoccus enzymogenes sp. nov. with an EPS production, isolated from marine sediment.</title>
        <authorList>
            <person name="Feng X."/>
        </authorList>
    </citation>
    <scope>NUCLEOTIDE SEQUENCE</scope>
    <source>
        <strain evidence="2">NFK12</strain>
    </source>
</reference>
<feature type="transmembrane region" description="Helical" evidence="1">
    <location>
        <begin position="51"/>
        <end position="70"/>
    </location>
</feature>
<dbReference type="EMBL" id="JACYFG010000006">
    <property type="protein sequence ID" value="MBD5778911.1"/>
    <property type="molecule type" value="Genomic_DNA"/>
</dbReference>
<comment type="caution">
    <text evidence="2">The sequence shown here is derived from an EMBL/GenBank/DDBJ whole genome shotgun (WGS) entry which is preliminary data.</text>
</comment>
<dbReference type="AlphaFoldDB" id="A0A927F7Z2"/>
<dbReference type="Proteomes" id="UP000622317">
    <property type="component" value="Unassembled WGS sequence"/>
</dbReference>
<evidence type="ECO:0000313" key="2">
    <source>
        <dbReference type="EMBL" id="MBD5778911.1"/>
    </source>
</evidence>
<keyword evidence="1" id="KW-0812">Transmembrane</keyword>
<organism evidence="2 3">
    <name type="scientific">Pelagicoccus enzymogenes</name>
    <dbReference type="NCBI Taxonomy" id="2773457"/>
    <lineage>
        <taxon>Bacteria</taxon>
        <taxon>Pseudomonadati</taxon>
        <taxon>Verrucomicrobiota</taxon>
        <taxon>Opitutia</taxon>
        <taxon>Puniceicoccales</taxon>
        <taxon>Pelagicoccaceae</taxon>
        <taxon>Pelagicoccus</taxon>
    </lineage>
</organism>
<dbReference type="RefSeq" id="WP_191616036.1">
    <property type="nucleotide sequence ID" value="NZ_JACYFG010000006.1"/>
</dbReference>
<feature type="transmembrane region" description="Helical" evidence="1">
    <location>
        <begin position="76"/>
        <end position="98"/>
    </location>
</feature>
<protein>
    <recommendedName>
        <fullName evidence="4">DUF1772 domain-containing protein</fullName>
    </recommendedName>
</protein>
<keyword evidence="1" id="KW-1133">Transmembrane helix</keyword>
<sequence>MPELSTVLLIVDTGLLVLIWIVQAVIYPSFRSVEANAFKAWHRDYTRKMGYIAAPLMIAQLVATSFQVLQNYREPLAVIHFALAVSSWVATFALSVPLHDKLQTHGNLSEIISRLVSTNWIRTILWTLTFAVSLGQLLAT</sequence>
<gene>
    <name evidence="2" type="ORF">IEN85_05360</name>
</gene>
<keyword evidence="1" id="KW-0472">Membrane</keyword>
<proteinExistence type="predicted"/>
<keyword evidence="3" id="KW-1185">Reference proteome</keyword>
<feature type="transmembrane region" description="Helical" evidence="1">
    <location>
        <begin position="6"/>
        <end position="30"/>
    </location>
</feature>
<evidence type="ECO:0000313" key="3">
    <source>
        <dbReference type="Proteomes" id="UP000622317"/>
    </source>
</evidence>
<evidence type="ECO:0000256" key="1">
    <source>
        <dbReference type="SAM" id="Phobius"/>
    </source>
</evidence>